<evidence type="ECO:0000313" key="3">
    <source>
        <dbReference type="WBParaSite" id="PSU_v2.g11041.t1"/>
    </source>
</evidence>
<name>A0A914XVP1_9BILA</name>
<proteinExistence type="predicted"/>
<reference evidence="3" key="1">
    <citation type="submission" date="2022-11" db="UniProtKB">
        <authorList>
            <consortium name="WormBaseParasite"/>
        </authorList>
    </citation>
    <scope>IDENTIFICATION</scope>
</reference>
<dbReference type="AlphaFoldDB" id="A0A914XVP1"/>
<sequence>MFQTPSKSSDSDTSTNRILSEHVETPSPPSSIATSKSTMRRSSSSAEKLPIFNIKTNIQIFDDDKKDDKVLPRQPILTKEILDKAAKIEEKLVAHNDAKVKFQLSFLLSPKKLRNYKKEKKIWKSQDPINVALEESHRKRFIAPSSKKPAESKSKMTTQFQCNQKLVLQELTGKFHTIDPQTVEGKVVKAKVVNFKDL</sequence>
<feature type="region of interest" description="Disordered" evidence="1">
    <location>
        <begin position="1"/>
        <end position="46"/>
    </location>
</feature>
<keyword evidence="2" id="KW-1185">Reference proteome</keyword>
<dbReference type="WBParaSite" id="PSU_v2.g11041.t1">
    <property type="protein sequence ID" value="PSU_v2.g11041.t1"/>
    <property type="gene ID" value="PSU_v2.g11041"/>
</dbReference>
<protein>
    <submittedName>
        <fullName evidence="3">Uncharacterized protein</fullName>
    </submittedName>
</protein>
<evidence type="ECO:0000313" key="2">
    <source>
        <dbReference type="Proteomes" id="UP000887577"/>
    </source>
</evidence>
<feature type="compositionally biased region" description="Low complexity" evidence="1">
    <location>
        <begin position="1"/>
        <end position="15"/>
    </location>
</feature>
<dbReference type="Proteomes" id="UP000887577">
    <property type="component" value="Unplaced"/>
</dbReference>
<feature type="compositionally biased region" description="Low complexity" evidence="1">
    <location>
        <begin position="34"/>
        <end position="45"/>
    </location>
</feature>
<accession>A0A914XVP1</accession>
<evidence type="ECO:0000256" key="1">
    <source>
        <dbReference type="SAM" id="MobiDB-lite"/>
    </source>
</evidence>
<organism evidence="2 3">
    <name type="scientific">Panagrolaimus superbus</name>
    <dbReference type="NCBI Taxonomy" id="310955"/>
    <lineage>
        <taxon>Eukaryota</taxon>
        <taxon>Metazoa</taxon>
        <taxon>Ecdysozoa</taxon>
        <taxon>Nematoda</taxon>
        <taxon>Chromadorea</taxon>
        <taxon>Rhabditida</taxon>
        <taxon>Tylenchina</taxon>
        <taxon>Panagrolaimomorpha</taxon>
        <taxon>Panagrolaimoidea</taxon>
        <taxon>Panagrolaimidae</taxon>
        <taxon>Panagrolaimus</taxon>
    </lineage>
</organism>